<dbReference type="InterPro" id="IPR000772">
    <property type="entry name" value="Ricin_B_lectin"/>
</dbReference>
<dbReference type="EMBL" id="JALNTZ010000006">
    <property type="protein sequence ID" value="KAJ3647288.1"/>
    <property type="molecule type" value="Genomic_DNA"/>
</dbReference>
<sequence>MTTRTRKIIVCLILTCFASIRACTDDEYYIIRSKASNGLVLDGEDQAQIRIQHFTGFSTQLWKLERGNKAGLFYIVSKHSGRVMDIVNSYNIYLNEKNGALVQQWVLKDKGRIMNAEKRLNVDVQNANFTPGATVQICSDNGSQAQKFVLQKKT</sequence>
<evidence type="ECO:0000313" key="4">
    <source>
        <dbReference type="Proteomes" id="UP001168821"/>
    </source>
</evidence>
<evidence type="ECO:0000313" key="3">
    <source>
        <dbReference type="EMBL" id="KAJ3647288.1"/>
    </source>
</evidence>
<dbReference type="SUPFAM" id="SSF50370">
    <property type="entry name" value="Ricin B-like lectins"/>
    <property type="match status" value="1"/>
</dbReference>
<evidence type="ECO:0000259" key="2">
    <source>
        <dbReference type="SMART" id="SM00458"/>
    </source>
</evidence>
<feature type="signal peptide" evidence="1">
    <location>
        <begin position="1"/>
        <end position="22"/>
    </location>
</feature>
<dbReference type="Proteomes" id="UP001168821">
    <property type="component" value="Unassembled WGS sequence"/>
</dbReference>
<gene>
    <name evidence="3" type="ORF">Zmor_019174</name>
</gene>
<organism evidence="3 4">
    <name type="scientific">Zophobas morio</name>
    <dbReference type="NCBI Taxonomy" id="2755281"/>
    <lineage>
        <taxon>Eukaryota</taxon>
        <taxon>Metazoa</taxon>
        <taxon>Ecdysozoa</taxon>
        <taxon>Arthropoda</taxon>
        <taxon>Hexapoda</taxon>
        <taxon>Insecta</taxon>
        <taxon>Pterygota</taxon>
        <taxon>Neoptera</taxon>
        <taxon>Endopterygota</taxon>
        <taxon>Coleoptera</taxon>
        <taxon>Polyphaga</taxon>
        <taxon>Cucujiformia</taxon>
        <taxon>Tenebrionidae</taxon>
        <taxon>Zophobas</taxon>
    </lineage>
</organism>
<feature type="domain" description="Ricin B lectin" evidence="2">
    <location>
        <begin position="27"/>
        <end position="151"/>
    </location>
</feature>
<comment type="caution">
    <text evidence="3">The sequence shown here is derived from an EMBL/GenBank/DDBJ whole genome shotgun (WGS) entry which is preliminary data.</text>
</comment>
<accession>A0AA38M8I0</accession>
<name>A0AA38M8I0_9CUCU</name>
<dbReference type="AlphaFoldDB" id="A0AA38M8I0"/>
<keyword evidence="4" id="KW-1185">Reference proteome</keyword>
<dbReference type="InterPro" id="IPR035992">
    <property type="entry name" value="Ricin_B-like_lectins"/>
</dbReference>
<reference evidence="3" key="1">
    <citation type="journal article" date="2023" name="G3 (Bethesda)">
        <title>Whole genome assemblies of Zophobas morio and Tenebrio molitor.</title>
        <authorList>
            <person name="Kaur S."/>
            <person name="Stinson S.A."/>
            <person name="diCenzo G.C."/>
        </authorList>
    </citation>
    <scope>NUCLEOTIDE SEQUENCE</scope>
    <source>
        <strain evidence="3">QUZm001</strain>
    </source>
</reference>
<feature type="chain" id="PRO_5041412851" description="Ricin B lectin domain-containing protein" evidence="1">
    <location>
        <begin position="23"/>
        <end position="154"/>
    </location>
</feature>
<dbReference type="SMART" id="SM00458">
    <property type="entry name" value="RICIN"/>
    <property type="match status" value="1"/>
</dbReference>
<protein>
    <recommendedName>
        <fullName evidence="2">Ricin B lectin domain-containing protein</fullName>
    </recommendedName>
</protein>
<keyword evidence="1" id="KW-0732">Signal</keyword>
<evidence type="ECO:0000256" key="1">
    <source>
        <dbReference type="SAM" id="SignalP"/>
    </source>
</evidence>
<dbReference type="Gene3D" id="2.80.10.50">
    <property type="match status" value="2"/>
</dbReference>
<dbReference type="Pfam" id="PF14200">
    <property type="entry name" value="RicinB_lectin_2"/>
    <property type="match status" value="1"/>
</dbReference>
<proteinExistence type="predicted"/>
<dbReference type="CDD" id="cd00161">
    <property type="entry name" value="beta-trefoil_Ricin-like"/>
    <property type="match status" value="1"/>
</dbReference>